<dbReference type="PANTHER" id="PTHR36529">
    <property type="entry name" value="SLL1095 PROTEIN"/>
    <property type="match status" value="1"/>
</dbReference>
<proteinExistence type="predicted"/>
<dbReference type="InterPro" id="IPR029044">
    <property type="entry name" value="Nucleotide-diphossugar_trans"/>
</dbReference>
<dbReference type="SUPFAM" id="SSF53448">
    <property type="entry name" value="Nucleotide-diphospho-sugar transferases"/>
    <property type="match status" value="1"/>
</dbReference>
<dbReference type="PANTHER" id="PTHR36529:SF1">
    <property type="entry name" value="GLYCOSYLTRANSFERASE"/>
    <property type="match status" value="1"/>
</dbReference>
<evidence type="ECO:0000313" key="2">
    <source>
        <dbReference type="Proteomes" id="UP000238426"/>
    </source>
</evidence>
<dbReference type="Gene3D" id="3.90.550.10">
    <property type="entry name" value="Spore Coat Polysaccharide Biosynthesis Protein SpsA, Chain A"/>
    <property type="match status" value="1"/>
</dbReference>
<dbReference type="OrthoDB" id="9798250at2"/>
<dbReference type="InterPro" id="IPR018641">
    <property type="entry name" value="Trfase_1_rSAM/seldom-assoc"/>
</dbReference>
<comment type="caution">
    <text evidence="1">The sequence shown here is derived from an EMBL/GenBank/DDBJ whole genome shotgun (WGS) entry which is preliminary data.</text>
</comment>
<evidence type="ECO:0000313" key="1">
    <source>
        <dbReference type="EMBL" id="PSG90704.1"/>
    </source>
</evidence>
<dbReference type="EMBL" id="PXOQ01000007">
    <property type="protein sequence ID" value="PSG90704.1"/>
    <property type="molecule type" value="Genomic_DNA"/>
</dbReference>
<dbReference type="Pfam" id="PF09837">
    <property type="entry name" value="DUF2064"/>
    <property type="match status" value="1"/>
</dbReference>
<dbReference type="AlphaFoldDB" id="A0A2T1NE32"/>
<organism evidence="1 2">
    <name type="scientific">Aurantibacter aestuarii</name>
    <dbReference type="NCBI Taxonomy" id="1266046"/>
    <lineage>
        <taxon>Bacteria</taxon>
        <taxon>Pseudomonadati</taxon>
        <taxon>Bacteroidota</taxon>
        <taxon>Flavobacteriia</taxon>
        <taxon>Flavobacteriales</taxon>
        <taxon>Flavobacteriaceae</taxon>
        <taxon>Aurantibacter</taxon>
    </lineage>
</organism>
<keyword evidence="2" id="KW-1185">Reference proteome</keyword>
<reference evidence="1 2" key="1">
    <citation type="submission" date="2018-03" db="EMBL/GenBank/DDBJ databases">
        <title>Mesoflavibacter sp. HG37 and Mesoflavibacter sp. HG96 sp.nov., two marine bacteria isolated from seawater of Western Pacific Ocean.</title>
        <authorList>
            <person name="Cheng H."/>
            <person name="Wu Y.-H."/>
            <person name="Guo L.-L."/>
            <person name="Xu X.-W."/>
        </authorList>
    </citation>
    <scope>NUCLEOTIDE SEQUENCE [LARGE SCALE GENOMIC DNA]</scope>
    <source>
        <strain evidence="1 2">KCTC 32269</strain>
    </source>
</reference>
<gene>
    <name evidence="1" type="ORF">C7H52_05345</name>
</gene>
<protein>
    <submittedName>
        <fullName evidence="1">DUF2064 domain-containing protein</fullName>
    </submittedName>
</protein>
<sequence length="226" mass="25424">MTTNPKTAILIFANSSAREARLKPFVNAEAVFSTLNSEIISKVKKTNLPYFIVDEHEQIGRTFGERFANAIQGIYNKGYDTVISVGNDTPQLKTSQILKANTQVSEDNFVLGPSQNGGFYLLALHQSNFDFETFVKLPWQTSKIRKRFVSSFKNDKKQILLKSLKDLNTVLDLSYFLTCFGSLSKQLQLSILQSLNNIRIYITDVICNTSQFIPDFGFNKGSPTLA</sequence>
<dbReference type="Proteomes" id="UP000238426">
    <property type="component" value="Unassembled WGS sequence"/>
</dbReference>
<dbReference type="RefSeq" id="WP_106462845.1">
    <property type="nucleotide sequence ID" value="NZ_PXOQ01000007.1"/>
</dbReference>
<accession>A0A2T1NE32</accession>
<name>A0A2T1NE32_9FLAO</name>